<dbReference type="GO" id="GO:0036064">
    <property type="term" value="C:ciliary basal body"/>
    <property type="evidence" value="ECO:0007669"/>
    <property type="project" value="TreeGrafter"/>
</dbReference>
<keyword evidence="3" id="KW-1185">Reference proteome</keyword>
<dbReference type="PANTHER" id="PTHR33689">
    <property type="entry name" value="FAS-BINDING FACTOR 1"/>
    <property type="match status" value="1"/>
</dbReference>
<dbReference type="InterPro" id="IPR033561">
    <property type="entry name" value="FBF1"/>
</dbReference>
<feature type="coiled-coil region" evidence="1">
    <location>
        <begin position="472"/>
        <end position="571"/>
    </location>
</feature>
<dbReference type="GO" id="GO:0097539">
    <property type="term" value="C:ciliary transition fiber"/>
    <property type="evidence" value="ECO:0007669"/>
    <property type="project" value="InterPro"/>
</dbReference>
<gene>
    <name evidence="4" type="primary">LOC117239873</name>
</gene>
<evidence type="ECO:0000256" key="1">
    <source>
        <dbReference type="SAM" id="Coils"/>
    </source>
</evidence>
<dbReference type="PANTHER" id="PTHR33689:SF1">
    <property type="entry name" value="FAS-BINDING FACTOR 1"/>
    <property type="match status" value="1"/>
</dbReference>
<dbReference type="GeneID" id="117239873"/>
<evidence type="ECO:0000313" key="4">
    <source>
        <dbReference type="RefSeq" id="XP_033361604.1"/>
    </source>
</evidence>
<dbReference type="GO" id="GO:0090162">
    <property type="term" value="P:establishment of epithelial cell polarity"/>
    <property type="evidence" value="ECO:0007669"/>
    <property type="project" value="InterPro"/>
</dbReference>
<feature type="domain" description="Fas-binding factor 1 C-terminal" evidence="2">
    <location>
        <begin position="489"/>
        <end position="917"/>
    </location>
</feature>
<evidence type="ECO:0000313" key="3">
    <source>
        <dbReference type="Proteomes" id="UP000504631"/>
    </source>
</evidence>
<dbReference type="GO" id="GO:0060271">
    <property type="term" value="P:cilium assembly"/>
    <property type="evidence" value="ECO:0007669"/>
    <property type="project" value="InterPro"/>
</dbReference>
<feature type="coiled-coil region" evidence="1">
    <location>
        <begin position="874"/>
        <end position="901"/>
    </location>
</feature>
<dbReference type="AlphaFoldDB" id="A0A6J3LCE0"/>
<accession>A0A6J3LCE0</accession>
<name>A0A6J3LCE0_9HYME</name>
<dbReference type="GO" id="GO:0005814">
    <property type="term" value="C:centriole"/>
    <property type="evidence" value="ECO:0007669"/>
    <property type="project" value="TreeGrafter"/>
</dbReference>
<organism evidence="3 4">
    <name type="scientific">Bombus vosnesenskii</name>
    <dbReference type="NCBI Taxonomy" id="207650"/>
    <lineage>
        <taxon>Eukaryota</taxon>
        <taxon>Metazoa</taxon>
        <taxon>Ecdysozoa</taxon>
        <taxon>Arthropoda</taxon>
        <taxon>Hexapoda</taxon>
        <taxon>Insecta</taxon>
        <taxon>Pterygota</taxon>
        <taxon>Neoptera</taxon>
        <taxon>Endopterygota</taxon>
        <taxon>Hymenoptera</taxon>
        <taxon>Apocrita</taxon>
        <taxon>Aculeata</taxon>
        <taxon>Apoidea</taxon>
        <taxon>Anthophila</taxon>
        <taxon>Apidae</taxon>
        <taxon>Bombus</taxon>
        <taxon>Pyrobombus</taxon>
    </lineage>
</organism>
<dbReference type="InterPro" id="IPR049390">
    <property type="entry name" value="FBF1_C"/>
</dbReference>
<protein>
    <submittedName>
        <fullName evidence="4">Rho-associated protein kinase 1-like isoform X1</fullName>
    </submittedName>
</protein>
<feature type="coiled-coil region" evidence="1">
    <location>
        <begin position="765"/>
        <end position="831"/>
    </location>
</feature>
<dbReference type="RefSeq" id="XP_033361604.1">
    <property type="nucleotide sequence ID" value="XM_033505713.1"/>
</dbReference>
<dbReference type="Proteomes" id="UP000504631">
    <property type="component" value="Unplaced"/>
</dbReference>
<keyword evidence="1" id="KW-0175">Coiled coil</keyword>
<dbReference type="CTD" id="39330"/>
<dbReference type="KEGG" id="bvk:117239873"/>
<evidence type="ECO:0000259" key="2">
    <source>
        <dbReference type="Pfam" id="PF21007"/>
    </source>
</evidence>
<proteinExistence type="predicted"/>
<reference evidence="4" key="1">
    <citation type="submission" date="2025-08" db="UniProtKB">
        <authorList>
            <consortium name="RefSeq"/>
        </authorList>
    </citation>
    <scope>IDENTIFICATION</scope>
    <source>
        <tissue evidence="4">Muscle</tissue>
    </source>
</reference>
<dbReference type="Pfam" id="PF21007">
    <property type="entry name" value="FBF1"/>
    <property type="match status" value="1"/>
</dbReference>
<sequence>MVDRSETSNANLEDITKALEDMDSLDIKLFNDTFKNSNSNSVLKDFNIQSDGEIKKKVIFKDSNEDDLLTDLLSDEEISVKEEKNLFTSNIKSNLMEDLFKIKNPVRSANIRSNNELGFHFEQAEANRLSSQKLPDYSISENNFASQNESIKDRNTQKLKNVSRNEEDILTSLIDKSDVIDKTRRSSLREHLFENQSNLSNVMDSIIPKNNKKIELETMAQSTNTIHESKLDTTNVSTRSFTKESRRGRRNTKIVNDPLGLLSADQLLDQSPELVSNGNVPPKNSIVQNTKTEKDLPEWLGGSKKLEDKKSEIRMGAIAEIDKIDASKQNVEIHDANSTINLKTSGANDLGDASIFPEHFTLLYSTQLNQQNALVNMQQQEHELRTAAIISQQNEQLNKISSAQHSMLHNQEEQFNALLKLQFEKQLLLEKQIKMQQERINQYIHVLMTQPGAVSSTTSLYTSCKSDLCEDEKKFVNEIKDMKDIIKRLEGEKSKLENKLSTIDEKYNNEISFQAEFYERQISFLKDSITKSEERVKQEIEYLETNYITKFEKLRDEKLQLENQCKEEIHNLKVKCFIPLIISNKHAQHIEELCKLHSENVTLLQREYYNIIESISKAKQIEAQMIETVTTRKTDIEDILQKANVIIEGMVENKNKLEIKHNEIMESEANILKLQEDDIKAQKHELKYQNSVLEEHRNKFIETTEKFDTHLTQLITELQKQSTLYTQATETLQKKTTNLLREKELFEEKMKWERDYMQALKEAWIKEQEKQLKLLAEEKEVIAIEKTHLEVLNKLKSNSGETTKVELETAIKTAQDANASASREKLKWQEKINELNVYKQILQDKENLLILHAKELEYLTQSALTKKEEGVKALKNAKRLENQNKEKFNQLQIQIQALMEREKKVATERYNVTKDKIKGVLSAYETERPERDVSHNFQNEVIPSSGIQSKSEITTELMSIVDPNLIMLKLNIDDDFKFINKYM</sequence>